<dbReference type="Proteomes" id="UP000028045">
    <property type="component" value="Unassembled WGS sequence"/>
</dbReference>
<dbReference type="Gene3D" id="3.30.530.20">
    <property type="match status" value="1"/>
</dbReference>
<dbReference type="SUPFAM" id="SSF55961">
    <property type="entry name" value="Bet v1-like"/>
    <property type="match status" value="1"/>
</dbReference>
<dbReference type="InterPro" id="IPR023393">
    <property type="entry name" value="START-like_dom_sf"/>
</dbReference>
<organism evidence="1 2">
    <name type="scientific">Stachybotrys chartarum (strain CBS 109288 / IBT 7711)</name>
    <name type="common">Toxic black mold</name>
    <name type="synonym">Stilbospora chartarum</name>
    <dbReference type="NCBI Taxonomy" id="1280523"/>
    <lineage>
        <taxon>Eukaryota</taxon>
        <taxon>Fungi</taxon>
        <taxon>Dikarya</taxon>
        <taxon>Ascomycota</taxon>
        <taxon>Pezizomycotina</taxon>
        <taxon>Sordariomycetes</taxon>
        <taxon>Hypocreomycetidae</taxon>
        <taxon>Hypocreales</taxon>
        <taxon>Stachybotryaceae</taxon>
        <taxon>Stachybotrys</taxon>
    </lineage>
</organism>
<dbReference type="InterPro" id="IPR015075">
    <property type="entry name" value="AtaL"/>
</dbReference>
<dbReference type="OrthoDB" id="2320332at2759"/>
<proteinExistence type="predicted"/>
<keyword evidence="2" id="KW-1185">Reference proteome</keyword>
<protein>
    <recommendedName>
        <fullName evidence="3">DUF1857-domain-containing protein</fullName>
    </recommendedName>
</protein>
<dbReference type="EMBL" id="KL648682">
    <property type="protein sequence ID" value="KEY65864.1"/>
    <property type="molecule type" value="Genomic_DNA"/>
</dbReference>
<dbReference type="CDD" id="cd08863">
    <property type="entry name" value="SRPBCC_DUF1857"/>
    <property type="match status" value="1"/>
</dbReference>
<evidence type="ECO:0008006" key="3">
    <source>
        <dbReference type="Google" id="ProtNLM"/>
    </source>
</evidence>
<evidence type="ECO:0000313" key="2">
    <source>
        <dbReference type="Proteomes" id="UP000028045"/>
    </source>
</evidence>
<name>A0A084AKN5_STACB</name>
<dbReference type="HOGENOM" id="CLU_111642_2_0_1"/>
<reference evidence="1 2" key="1">
    <citation type="journal article" date="2014" name="BMC Genomics">
        <title>Comparative genome sequencing reveals chemotype-specific gene clusters in the toxigenic black mold Stachybotrys.</title>
        <authorList>
            <person name="Semeiks J."/>
            <person name="Borek D."/>
            <person name="Otwinowski Z."/>
            <person name="Grishin N.V."/>
        </authorList>
    </citation>
    <scope>NUCLEOTIDE SEQUENCE [LARGE SCALE GENOMIC DNA]</scope>
    <source>
        <strain evidence="2">CBS 109288 / IBT 7711</strain>
    </source>
</reference>
<dbReference type="Pfam" id="PF08982">
    <property type="entry name" value="AtaL"/>
    <property type="match status" value="1"/>
</dbReference>
<gene>
    <name evidence="1" type="ORF">S7711_05870</name>
</gene>
<evidence type="ECO:0000313" key="1">
    <source>
        <dbReference type="EMBL" id="KEY65864.1"/>
    </source>
</evidence>
<sequence>MVVINLAYTAPINPAGEPIVLTEDQVWAGLKRKVRRAYEFVPVITDCKVISEDGDITVREATFQGVEKPVRETCMHMAPSRIDFRQEDGSNVSNIVSKNAEGGLMMTYAFELRHPQIEAGSEEDIKKREHYNKMSKMAVEGSITTIRRLVQEGQL</sequence>
<accession>A0A084AKN5</accession>
<dbReference type="AlphaFoldDB" id="A0A084AKN5"/>